<organism evidence="1 2">
    <name type="scientific">Saccharomyces cerevisiae (strain Lalvin EC1118 / Prise de mousse)</name>
    <name type="common">Baker's yeast</name>
    <dbReference type="NCBI Taxonomy" id="643680"/>
    <lineage>
        <taxon>Eukaryota</taxon>
        <taxon>Fungi</taxon>
        <taxon>Dikarya</taxon>
        <taxon>Ascomycota</taxon>
        <taxon>Saccharomycotina</taxon>
        <taxon>Saccharomycetes</taxon>
        <taxon>Saccharomycetales</taxon>
        <taxon>Saccharomycetaceae</taxon>
        <taxon>Saccharomyces</taxon>
    </lineage>
</organism>
<evidence type="ECO:0000313" key="2">
    <source>
        <dbReference type="Proteomes" id="UP000000286"/>
    </source>
</evidence>
<protein>
    <submittedName>
        <fullName evidence="1">EC1118_1G1_5589p</fullName>
    </submittedName>
</protein>
<name>C8Z9B8_YEAS8</name>
<gene>
    <name evidence="1" type="ORF">EC1118_1G1_5589g</name>
</gene>
<dbReference type="EMBL" id="FN393070">
    <property type="protein sequence ID" value="CAY79984.1"/>
    <property type="molecule type" value="Genomic_DNA"/>
</dbReference>
<dbReference type="AlphaFoldDB" id="C8Z9B8"/>
<proteinExistence type="predicted"/>
<dbReference type="HOGENOM" id="CLU_2777834_0_0_1"/>
<dbReference type="Proteomes" id="UP000000286">
    <property type="component" value="Chromosome VII"/>
</dbReference>
<reference evidence="1 2" key="1">
    <citation type="journal article" date="2009" name="Proc. Natl. Acad. Sci. U.S.A.">
        <title>Eukaryote-to-eukaryote gene transfer events revealed by the genome sequence of the wine yeast Saccharomyces cerevisiae EC1118.</title>
        <authorList>
            <person name="Novo M."/>
            <person name="Bigey F."/>
            <person name="Beyne E."/>
            <person name="Galeote V."/>
            <person name="Gavory F."/>
            <person name="Mallet S."/>
            <person name="Cambot B."/>
            <person name="Legras J.L."/>
            <person name="Wincker P."/>
            <person name="Casaregola S."/>
            <person name="Dequin S."/>
        </authorList>
    </citation>
    <scope>NUCLEOTIDE SEQUENCE [LARGE SCALE GENOMIC DNA]</scope>
    <source>
        <strain evidence="2">Lalvin EC1118 / Prise de mousse</strain>
    </source>
</reference>
<sequence length="69" mass="8212">MCCFDTLHILYNIRSINPTLLNFINYFLLIVPQFIKSYRFIVSGNANCHGTWRDYCAQYTQRVGRPNFE</sequence>
<evidence type="ECO:0000313" key="1">
    <source>
        <dbReference type="EMBL" id="CAY79984.1"/>
    </source>
</evidence>
<accession>C8Z9B8</accession>